<dbReference type="GO" id="GO:0031419">
    <property type="term" value="F:cobalamin binding"/>
    <property type="evidence" value="ECO:0007669"/>
    <property type="project" value="InterPro"/>
</dbReference>
<dbReference type="Pfam" id="PF02310">
    <property type="entry name" value="B12-binding"/>
    <property type="match status" value="1"/>
</dbReference>
<accession>A0A191UGI2</accession>
<evidence type="ECO:0000313" key="2">
    <source>
        <dbReference type="EMBL" id="ANJ00110.1"/>
    </source>
</evidence>
<dbReference type="Pfam" id="PF02607">
    <property type="entry name" value="B12-binding_2"/>
    <property type="match status" value="1"/>
</dbReference>
<dbReference type="PROSITE" id="PS51332">
    <property type="entry name" value="B12_BINDING"/>
    <property type="match status" value="1"/>
</dbReference>
<keyword evidence="3" id="KW-1185">Reference proteome</keyword>
<dbReference type="RefSeq" id="WP_068949116.1">
    <property type="nucleotide sequence ID" value="NZ_JACVPK010000005.1"/>
</dbReference>
<name>A0A191UGI2_9BURK</name>
<dbReference type="Gene3D" id="3.40.50.280">
    <property type="entry name" value="Cobalamin-binding domain"/>
    <property type="match status" value="1"/>
</dbReference>
<proteinExistence type="predicted"/>
<protein>
    <recommendedName>
        <fullName evidence="1">B12-binding domain-containing protein</fullName>
    </recommendedName>
</protein>
<evidence type="ECO:0000259" key="1">
    <source>
        <dbReference type="PROSITE" id="PS51332"/>
    </source>
</evidence>
<dbReference type="SUPFAM" id="SSF52242">
    <property type="entry name" value="Cobalamin (vitamin B12)-binding domain"/>
    <property type="match status" value="1"/>
</dbReference>
<dbReference type="InterPro" id="IPR006158">
    <property type="entry name" value="Cobalamin-bd"/>
</dbReference>
<sequence>MNLSKLVSIAGFKKKSTHDDFKLDKQQTIKASNDMWEDCLVSNAPTKSTFKQDKNTHPIEKACTEGEYLESLVKTIEGNILPHIIEQHLDSSIPAQIPVKQTIDQKAVEELTKLVLEEDARISVDYVKEIHASGTALEDIYLLLLTPVARKLGEMWEEDESSFTEVTIALWRIKQLMYDLSPVFQQYAEQGKTGSSIMLVPLPGSQHNLGLFMVSEFFAKAGWRIWGELAATEEDIVSMAANEWFDIVGLSASVREQFPQLKELIKSIKAKSKNPNVGVIIGSPVFNQFPELIEDIGADMVGMDAEDALEKATFYVERLR</sequence>
<dbReference type="OrthoDB" id="8561005at2"/>
<dbReference type="AlphaFoldDB" id="A0A191UGI2"/>
<dbReference type="EMBL" id="CP015922">
    <property type="protein sequence ID" value="ANJ00110.1"/>
    <property type="molecule type" value="Genomic_DNA"/>
</dbReference>
<dbReference type="GO" id="GO:0046872">
    <property type="term" value="F:metal ion binding"/>
    <property type="evidence" value="ECO:0007669"/>
    <property type="project" value="InterPro"/>
</dbReference>
<reference evidence="3" key="1">
    <citation type="submission" date="2016-05" db="EMBL/GenBank/DDBJ databases">
        <title>Polynucleobacter sp. QLW-P1FAT50C-4 genome.</title>
        <authorList>
            <person name="Hahn M.W."/>
        </authorList>
    </citation>
    <scope>NUCLEOTIDE SEQUENCE [LARGE SCALE GENOMIC DNA]</scope>
    <source>
        <strain evidence="3">QLW-P1FAT50C-4</strain>
    </source>
</reference>
<dbReference type="InterPro" id="IPR036724">
    <property type="entry name" value="Cobalamin-bd_sf"/>
</dbReference>
<dbReference type="KEGG" id="pwu:A8O14_08500"/>
<evidence type="ECO:0000313" key="3">
    <source>
        <dbReference type="Proteomes" id="UP000078463"/>
    </source>
</evidence>
<dbReference type="Proteomes" id="UP000078463">
    <property type="component" value="Chromosome"/>
</dbReference>
<feature type="domain" description="B12-binding" evidence="1">
    <location>
        <begin position="194"/>
        <end position="320"/>
    </location>
</feature>
<dbReference type="InterPro" id="IPR003759">
    <property type="entry name" value="Cbl-bd_cap"/>
</dbReference>
<organism evidence="2 3">
    <name type="scientific">Polynucleobacter wuianus</name>
    <dbReference type="NCBI Taxonomy" id="1743168"/>
    <lineage>
        <taxon>Bacteria</taxon>
        <taxon>Pseudomonadati</taxon>
        <taxon>Pseudomonadota</taxon>
        <taxon>Betaproteobacteria</taxon>
        <taxon>Burkholderiales</taxon>
        <taxon>Burkholderiaceae</taxon>
        <taxon>Polynucleobacter</taxon>
    </lineage>
</organism>
<dbReference type="STRING" id="1743168.A8O14_08500"/>
<gene>
    <name evidence="2" type="ORF">A8O14_08500</name>
</gene>